<dbReference type="GO" id="GO:0051730">
    <property type="term" value="F:GTP-dependent polyribonucleotide 5'-hydroxyl-kinase activity"/>
    <property type="evidence" value="ECO:0007669"/>
    <property type="project" value="InterPro"/>
</dbReference>
<feature type="domain" description="tRNA ligase kinase" evidence="4">
    <location>
        <begin position="390"/>
        <end position="551"/>
    </location>
</feature>
<organism evidence="6">
    <name type="scientific">Talaromyces marneffei PM1</name>
    <dbReference type="NCBI Taxonomy" id="1077442"/>
    <lineage>
        <taxon>Eukaryota</taxon>
        <taxon>Fungi</taxon>
        <taxon>Dikarya</taxon>
        <taxon>Ascomycota</taxon>
        <taxon>Pezizomycotina</taxon>
        <taxon>Eurotiomycetes</taxon>
        <taxon>Eurotiomycetidae</taxon>
        <taxon>Eurotiales</taxon>
        <taxon>Trichocomaceae</taxon>
        <taxon>Talaromyces</taxon>
        <taxon>Talaromyces sect. Talaromyces</taxon>
    </lineage>
</organism>
<dbReference type="PIRSF" id="PIRSF019634">
    <property type="entry name" value="tRNA_lig_yeast"/>
    <property type="match status" value="1"/>
</dbReference>
<name>A0A093VEA7_TALMA</name>
<dbReference type="GO" id="GO:0005634">
    <property type="term" value="C:nucleus"/>
    <property type="evidence" value="ECO:0007669"/>
    <property type="project" value="TreeGrafter"/>
</dbReference>
<evidence type="ECO:0000259" key="4">
    <source>
        <dbReference type="Pfam" id="PF08303"/>
    </source>
</evidence>
<evidence type="ECO:0000256" key="2">
    <source>
        <dbReference type="PIRSR" id="PIRSR019634-50"/>
    </source>
</evidence>
<proteinExistence type="inferred from homology"/>
<keyword evidence="1 6" id="KW-0436">Ligase</keyword>
<evidence type="ECO:0000259" key="3">
    <source>
        <dbReference type="Pfam" id="PF08302"/>
    </source>
</evidence>
<reference evidence="6" key="2">
    <citation type="journal article" date="2014" name="PLoS Genet.">
        <title>Signature gene expression reveals novel clues to the molecular mechanisms of dimorphic transition in Penicillium marneffei.</title>
        <authorList>
            <person name="Yang E."/>
            <person name="Wang G."/>
            <person name="Cai J."/>
            <person name="Woo P.C."/>
            <person name="Lau S.K."/>
            <person name="Yuen K.-Y."/>
            <person name="Chow W.-N."/>
            <person name="Lin X."/>
        </authorList>
    </citation>
    <scope>NUCLEOTIDE SEQUENCE</scope>
    <source>
        <strain evidence="6">PM1</strain>
    </source>
</reference>
<gene>
    <name evidence="6" type="ORF">GQ26_0061740</name>
</gene>
<dbReference type="InterPro" id="IPR015966">
    <property type="entry name" value="tRNA_lig_kin_fungi"/>
</dbReference>
<dbReference type="HOGENOM" id="CLU_010316_1_0_1"/>
<dbReference type="InterPro" id="IPR027417">
    <property type="entry name" value="P-loop_NTPase"/>
</dbReference>
<dbReference type="eggNOG" id="ENOG502QQB9">
    <property type="taxonomic scope" value="Eukaryota"/>
</dbReference>
<reference key="1">
    <citation type="journal article" date="2014" name="PLoS Genet.">
        <title>Signature Gene Expression Reveals Novel Clues to the Molecular Mechanisms of Dimorphic Transition in Penicillium marneffei.</title>
        <authorList>
            <person name="Yang E."/>
            <person name="Wang G."/>
            <person name="Cai J."/>
            <person name="Woo P.C."/>
            <person name="Lau S.K."/>
            <person name="Yuen K.-Y."/>
            <person name="Chow W.-N."/>
            <person name="Lin X."/>
        </authorList>
    </citation>
    <scope>NUCLEOTIDE SEQUENCE [LARGE SCALE GENOMIC DNA]</scope>
    <source>
        <strain>PM1</strain>
    </source>
</reference>
<dbReference type="SUPFAM" id="SSF52540">
    <property type="entry name" value="P-loop containing nucleoside triphosphate hydrolases"/>
    <property type="match status" value="1"/>
</dbReference>
<feature type="domain" description="tRNA ligase phosphodiesterase" evidence="3">
    <location>
        <begin position="554"/>
        <end position="833"/>
    </location>
</feature>
<dbReference type="InterPro" id="IPR015965">
    <property type="entry name" value="tRNA_lig_PDEase"/>
</dbReference>
<evidence type="ECO:0000256" key="1">
    <source>
        <dbReference type="PIRNR" id="PIRNR019634"/>
    </source>
</evidence>
<dbReference type="PANTHER" id="PTHR32004:SF1">
    <property type="entry name" value="TRNA LIGASE"/>
    <property type="match status" value="1"/>
</dbReference>
<dbReference type="Pfam" id="PF08303">
    <property type="entry name" value="tRNA_lig_kinase"/>
    <property type="match status" value="1"/>
</dbReference>
<keyword evidence="1" id="KW-0819">tRNA processing</keyword>
<feature type="active site" description="N6-AMP-lysine intermediate" evidence="2">
    <location>
        <position position="117"/>
    </location>
</feature>
<dbReference type="GO" id="GO:0003972">
    <property type="term" value="F:RNA ligase (ATP) activity"/>
    <property type="evidence" value="ECO:0007669"/>
    <property type="project" value="UniProtKB-UniRule"/>
</dbReference>
<protein>
    <recommendedName>
        <fullName evidence="1">tRNA ligase</fullName>
        <ecNumber evidence="1">6.5.1.3</ecNumber>
    </recommendedName>
</protein>
<dbReference type="Pfam" id="PF09511">
    <property type="entry name" value="RNA_lig_T4_1"/>
    <property type="match status" value="1"/>
</dbReference>
<comment type="caution">
    <text evidence="6">The sequence shown here is derived from an EMBL/GenBank/DDBJ whole genome shotgun (WGS) entry which is preliminary data.</text>
</comment>
<accession>A0A093VEA7</accession>
<dbReference type="GO" id="GO:0005524">
    <property type="term" value="F:ATP binding"/>
    <property type="evidence" value="ECO:0007669"/>
    <property type="project" value="UniProtKB-UniRule"/>
</dbReference>
<comment type="similarity">
    <text evidence="1">Belongs to the TRL1 family.</text>
</comment>
<evidence type="ECO:0000259" key="5">
    <source>
        <dbReference type="Pfam" id="PF09511"/>
    </source>
</evidence>
<dbReference type="GO" id="GO:0006388">
    <property type="term" value="P:tRNA splicing, via endonucleolytic cleavage and ligation"/>
    <property type="evidence" value="ECO:0007669"/>
    <property type="project" value="UniProtKB-UniRule"/>
</dbReference>
<dbReference type="EC" id="6.5.1.3" evidence="1"/>
<dbReference type="FunFam" id="3.40.50.300:FF:001690">
    <property type="entry name" value="tRNA ligase"/>
    <property type="match status" value="1"/>
</dbReference>
<dbReference type="InterPro" id="IPR019039">
    <property type="entry name" value="T4-Rnl1-like_N"/>
</dbReference>
<dbReference type="Gene3D" id="3.40.50.300">
    <property type="entry name" value="P-loop containing nucleotide triphosphate hydrolases"/>
    <property type="match status" value="1"/>
</dbReference>
<dbReference type="EMBL" id="JPOX01000006">
    <property type="protein sequence ID" value="KFX50887.1"/>
    <property type="molecule type" value="Genomic_DNA"/>
</dbReference>
<dbReference type="AlphaFoldDB" id="A0A093VEA7"/>
<dbReference type="PANTHER" id="PTHR32004">
    <property type="entry name" value="TRNA LIGASE"/>
    <property type="match status" value="1"/>
</dbReference>
<dbReference type="InterPro" id="IPR012387">
    <property type="entry name" value="Trl1_fun"/>
</dbReference>
<sequence length="837" mass="95629">MVEQDPHEVRQLVQSLEAATKRSRSESKKTFSCKKSTFVVAGSQNISVHSWRFMDWDYKRSDLPTYARGLFSTKLKDGRDEICIRGYDKFFNVDEVNETKWRNVETNTRGPYELSVKENGCIIFISGLEDGTLLVCSKHSTGKRSDTPLSHAQAGEQWVERHLSKVGKTVKELALELRRMNVTAVGELCDDRFEEHVLAYEEEVAGIYLHGLNYNLPEFTTLPGPEVHRFADEWGFRKAEFIVMEDIKTVKEFLDKCAETGSWNGRDTEGFVIRCQLGNGKSDNYRDWFFKYKFEEPYLMYRQWREATKAVIAGRVPNIRKHKKITEEYLIYARQQLARDPQLARLYNQNHGIIAMRQGFLDERGLKGSEIIAMENEGDLDSETPAKNFVFVPVASIGCGKTTVALALANLFDWGHVQNDNLGQQKNKAQKFALMVTNSLAAKTAVIADRNNHQKRERKQIIDDVTKIIPDTKFIALHWVHEPKGLLLDDIRQITRERILTRGDNHQTIRAGSKDNAEIIGIMEGFLHRFEAIDVDREPDMYFDEVIDLDVGDSSRENLEKIVTRLHNVYPNLVKRIPDSAELDAAIASALNEYRVDTDLSWETSKKAEKKAEKVSKKNEATISAAYSNAQDPMVLVKHIEYIGISVPTTDIQQLLTSIFNDTTGPAERNKFYNHLKNSRRIQPSFHVTLIHRALSKEQPQIWEQYTDLYISRMNERVSQGLPINPPTKLADARVRVERLVWNDEIMAFVVRILAPERNNNDDNLQEKLPSSWPCVNPVPHITVGTANPNIKPKQSNDLLQRWLEVGSGSDTGIWEAEVPGVKVLEGSVLPVMMRGK</sequence>
<evidence type="ECO:0000313" key="6">
    <source>
        <dbReference type="EMBL" id="KFX50887.1"/>
    </source>
</evidence>
<dbReference type="Pfam" id="PF08302">
    <property type="entry name" value="tRNA_lig_CPD"/>
    <property type="match status" value="1"/>
</dbReference>
<feature type="domain" description="T4 RNA ligase 1-like N-terminal" evidence="5">
    <location>
        <begin position="66"/>
        <end position="299"/>
    </location>
</feature>
<comment type="catalytic activity">
    <reaction evidence="1">
        <text>ATP + (ribonucleotide)n-3'-hydroxyl + 5'-phospho-(ribonucleotide)m = (ribonucleotide)n+m + AMP + diphosphate.</text>
        <dbReference type="EC" id="6.5.1.3"/>
    </reaction>
</comment>
<dbReference type="GO" id="GO:0008081">
    <property type="term" value="F:phosphoric diester hydrolase activity"/>
    <property type="evidence" value="ECO:0007669"/>
    <property type="project" value="InterPro"/>
</dbReference>